<evidence type="ECO:0000313" key="7">
    <source>
        <dbReference type="Proteomes" id="UP000035681"/>
    </source>
</evidence>
<dbReference type="Proteomes" id="UP000035681">
    <property type="component" value="Unplaced"/>
</dbReference>
<proteinExistence type="inferred from homology"/>
<evidence type="ECO:0000256" key="3">
    <source>
        <dbReference type="ARBA" id="ARBA00022692"/>
    </source>
</evidence>
<comment type="function">
    <text evidence="6">Specific component of the STT3A-containing form of the oligosaccharyl transferase (OST) complex that catalyzes the initial transfer of a defined glycan (Glc(3)Man(9)GlcNAc(2) in eukaryotes) from the lipid carrier dolichol-pyrophosphate to an asparagine residue within an Asn-X-Ser/Thr consensus motif in nascent polypeptide chains, the first step in protein N-glycosylation. N-glycosylation occurs cotranslationally and the complex associates with the Sec61 complex at the channel-forming translocon complex that mediates protein translocation across the endoplasmic reticulum (ER). All subunits are required for a maximal enzyme activity.</text>
</comment>
<keyword evidence="3 6" id="KW-0812">Transmembrane</keyword>
<dbReference type="GO" id="GO:0008250">
    <property type="term" value="C:oligosaccharyltransferase complex"/>
    <property type="evidence" value="ECO:0007669"/>
    <property type="project" value="UniProtKB-UniRule"/>
</dbReference>
<keyword evidence="4 6" id="KW-1133">Transmembrane helix</keyword>
<dbReference type="STRING" id="6248.A0A0K0DUQ3"/>
<dbReference type="PANTHER" id="PTHR13160">
    <property type="entry name" value="OLIGOSACCHARYLTRANSFERASE COMPLEX SUBUNIT OSTC"/>
    <property type="match status" value="1"/>
</dbReference>
<feature type="transmembrane region" description="Helical" evidence="6">
    <location>
        <begin position="118"/>
        <end position="139"/>
    </location>
</feature>
<sequence length="148" mass="16510">MDSFLESTIFKVVDPPRIKLTIPSYVRLLKPMETFIFVMVLYFIMTAGTVFNILNDIPSIGSAPDGKGGYKPVVIMPNRLNAQYGFEGMLASFMYIIGAGGFILLDKFHEAKNTRTKIILGSAGASSMIISFLALRSFMFMKMPSYMH</sequence>
<dbReference type="WBParaSite" id="SSTP_0000096800.1">
    <property type="protein sequence ID" value="SSTP_0000096800.1"/>
    <property type="gene ID" value="SSTP_0000096800"/>
</dbReference>
<feature type="transmembrane region" description="Helical" evidence="6">
    <location>
        <begin position="34"/>
        <end position="54"/>
    </location>
</feature>
<evidence type="ECO:0000256" key="2">
    <source>
        <dbReference type="ARBA" id="ARBA00009376"/>
    </source>
</evidence>
<organism evidence="8">
    <name type="scientific">Strongyloides stercoralis</name>
    <name type="common">Threadworm</name>
    <dbReference type="NCBI Taxonomy" id="6248"/>
    <lineage>
        <taxon>Eukaryota</taxon>
        <taxon>Metazoa</taxon>
        <taxon>Ecdysozoa</taxon>
        <taxon>Nematoda</taxon>
        <taxon>Chromadorea</taxon>
        <taxon>Rhabditida</taxon>
        <taxon>Tylenchina</taxon>
        <taxon>Panagrolaimomorpha</taxon>
        <taxon>Strongyloidoidea</taxon>
        <taxon>Strongyloididae</taxon>
        <taxon>Strongyloides</taxon>
    </lineage>
</organism>
<dbReference type="WBParaSite" id="TCONS_00008505.p1">
    <property type="protein sequence ID" value="TCONS_00008505.p1"/>
    <property type="gene ID" value="XLOC_006442"/>
</dbReference>
<dbReference type="AlphaFoldDB" id="A0A0K0DUQ3"/>
<evidence type="ECO:0000256" key="4">
    <source>
        <dbReference type="ARBA" id="ARBA00022989"/>
    </source>
</evidence>
<comment type="subcellular location">
    <subcellularLocation>
        <location evidence="1 6">Membrane</location>
        <topology evidence="1 6">Multi-pass membrane protein</topology>
    </subcellularLocation>
</comment>
<feature type="transmembrane region" description="Helical" evidence="6">
    <location>
        <begin position="84"/>
        <end position="106"/>
    </location>
</feature>
<evidence type="ECO:0000256" key="5">
    <source>
        <dbReference type="ARBA" id="ARBA00023136"/>
    </source>
</evidence>
<accession>A0A0K0DUQ3</accession>
<name>A0A0K0DUQ3_STRER</name>
<dbReference type="InterPro" id="IPR021149">
    <property type="entry name" value="OligosaccharylTrfase_OST3/OST6"/>
</dbReference>
<reference evidence="8" key="1">
    <citation type="submission" date="2015-08" db="UniProtKB">
        <authorList>
            <consortium name="WormBaseParasite"/>
        </authorList>
    </citation>
    <scope>IDENTIFICATION</scope>
</reference>
<keyword evidence="5 6" id="KW-0472">Membrane</keyword>
<evidence type="ECO:0000313" key="8">
    <source>
        <dbReference type="WBParaSite" id="SSTP_0000096800.1"/>
    </source>
</evidence>
<evidence type="ECO:0000256" key="1">
    <source>
        <dbReference type="ARBA" id="ARBA00004141"/>
    </source>
</evidence>
<comment type="subunit">
    <text evidence="6">Component of the oligosaccharyltransferase (OST) complex.</text>
</comment>
<protein>
    <recommendedName>
        <fullName evidence="6">Oligosaccharyltransferase complex subunit</fullName>
    </recommendedName>
</protein>
<dbReference type="PANTHER" id="PTHR13160:SF4">
    <property type="entry name" value="OLIGOSACCHARYLTRANSFERASE COMPLEX SUBUNIT OSTC"/>
    <property type="match status" value="1"/>
</dbReference>
<dbReference type="InterPro" id="IPR042416">
    <property type="entry name" value="OSTC"/>
</dbReference>
<dbReference type="Pfam" id="PF04756">
    <property type="entry name" value="OST3_OST6"/>
    <property type="match status" value="1"/>
</dbReference>
<comment type="similarity">
    <text evidence="2 6">Belongs to the OSTC family.</text>
</comment>
<evidence type="ECO:0000256" key="6">
    <source>
        <dbReference type="RuleBase" id="RU366060"/>
    </source>
</evidence>
<keyword evidence="7" id="KW-1185">Reference proteome</keyword>